<evidence type="ECO:0000313" key="1">
    <source>
        <dbReference type="EMBL" id="AGQ20161.1"/>
    </source>
</evidence>
<protein>
    <submittedName>
        <fullName evidence="1">AsIV-cont00047-ORF1</fullName>
    </submittedName>
</protein>
<name>S5DMJ0_9VIRU</name>
<reference evidence="1" key="1">
    <citation type="journal article" date="2013" name="J. Gen. Virol.">
        <title>Ultrastructural and genomic characterization of a second banchine polydnavirus confirms the existence of shared features within this ichnovirus lineage.</title>
        <authorList>
            <person name="Djoumad A."/>
            <person name="Stoltz D."/>
            <person name="Beliveau C."/>
            <person name="Boyle B."/>
            <person name="Kuhn L."/>
            <person name="Cusson M."/>
        </authorList>
    </citation>
    <scope>NUCLEOTIDE SEQUENCE</scope>
</reference>
<accession>S5DMJ0</accession>
<dbReference type="EMBL" id="KC752253">
    <property type="protein sequence ID" value="AGQ20161.1"/>
    <property type="molecule type" value="Genomic_DNA"/>
</dbReference>
<proteinExistence type="predicted"/>
<organism evidence="1">
    <name type="scientific">Apophua simplicipes ichnovirus</name>
    <dbReference type="NCBI Taxonomy" id="1329648"/>
    <lineage>
        <taxon>Viruses</taxon>
        <taxon>Viruses incertae sedis</taxon>
        <taxon>Polydnaviriformidae</taxon>
        <taxon>Ichnoviriform</taxon>
    </lineage>
</organism>
<sequence>MMRRHMNAAQKARLDVLGVKLNDLDSRLRYFRARRDLTILERIEMIVCIVKLRWFVERTRRLLKKCEQMTSRVQGTPP</sequence>